<evidence type="ECO:0000256" key="5">
    <source>
        <dbReference type="ARBA" id="ARBA00023136"/>
    </source>
</evidence>
<dbReference type="PANTHER" id="PTHR48041:SF2">
    <property type="entry name" value="ATP-DEPENDENT PERMEASE-RELATED"/>
    <property type="match status" value="1"/>
</dbReference>
<evidence type="ECO:0000313" key="6">
    <source>
        <dbReference type="EMBL" id="KAJ7326215.1"/>
    </source>
</evidence>
<accession>A0AAD7EHT1</accession>
<reference evidence="6" key="1">
    <citation type="submission" date="2023-03" db="EMBL/GenBank/DDBJ databases">
        <title>Massive genome expansion in bonnet fungi (Mycena s.s.) driven by repeated elements and novel gene families across ecological guilds.</title>
        <authorList>
            <consortium name="Lawrence Berkeley National Laboratory"/>
            <person name="Harder C.B."/>
            <person name="Miyauchi S."/>
            <person name="Viragh M."/>
            <person name="Kuo A."/>
            <person name="Thoen E."/>
            <person name="Andreopoulos B."/>
            <person name="Lu D."/>
            <person name="Skrede I."/>
            <person name="Drula E."/>
            <person name="Henrissat B."/>
            <person name="Morin E."/>
            <person name="Kohler A."/>
            <person name="Barry K."/>
            <person name="LaButti K."/>
            <person name="Morin E."/>
            <person name="Salamov A."/>
            <person name="Lipzen A."/>
            <person name="Mereny Z."/>
            <person name="Hegedus B."/>
            <person name="Baldrian P."/>
            <person name="Stursova M."/>
            <person name="Weitz H."/>
            <person name="Taylor A."/>
            <person name="Grigoriev I.V."/>
            <person name="Nagy L.G."/>
            <person name="Martin F."/>
            <person name="Kauserud H."/>
        </authorList>
    </citation>
    <scope>NUCLEOTIDE SEQUENCE</scope>
    <source>
        <strain evidence="6">CBHHK002</strain>
    </source>
</reference>
<dbReference type="PANTHER" id="PTHR48041">
    <property type="entry name" value="ABC TRANSPORTER G FAMILY MEMBER 28"/>
    <property type="match status" value="1"/>
</dbReference>
<keyword evidence="4" id="KW-1133">Transmembrane helix</keyword>
<dbReference type="InterPro" id="IPR027417">
    <property type="entry name" value="P-loop_NTPase"/>
</dbReference>
<protein>
    <recommendedName>
        <fullName evidence="8">ABC transporter family G domain-containing protein</fullName>
    </recommendedName>
</protein>
<evidence type="ECO:0000313" key="7">
    <source>
        <dbReference type="Proteomes" id="UP001218218"/>
    </source>
</evidence>
<comment type="caution">
    <text evidence="6">The sequence shown here is derived from an EMBL/GenBank/DDBJ whole genome shotgun (WGS) entry which is preliminary data.</text>
</comment>
<evidence type="ECO:0000256" key="1">
    <source>
        <dbReference type="ARBA" id="ARBA00004141"/>
    </source>
</evidence>
<dbReference type="GO" id="GO:0016020">
    <property type="term" value="C:membrane"/>
    <property type="evidence" value="ECO:0007669"/>
    <property type="project" value="UniProtKB-SubCell"/>
</dbReference>
<name>A0AAD7EHT1_9AGAR</name>
<comment type="subcellular location">
    <subcellularLocation>
        <location evidence="1">Membrane</location>
        <topology evidence="1">Multi-pass membrane protein</topology>
    </subcellularLocation>
</comment>
<dbReference type="AlphaFoldDB" id="A0AAD7EHT1"/>
<dbReference type="Gene3D" id="3.40.50.300">
    <property type="entry name" value="P-loop containing nucleotide triphosphate hydrolases"/>
    <property type="match status" value="1"/>
</dbReference>
<dbReference type="InterPro" id="IPR050352">
    <property type="entry name" value="ABCG_transporters"/>
</dbReference>
<dbReference type="GO" id="GO:0042626">
    <property type="term" value="F:ATPase-coupled transmembrane transporter activity"/>
    <property type="evidence" value="ECO:0007669"/>
    <property type="project" value="TreeGrafter"/>
</dbReference>
<gene>
    <name evidence="6" type="ORF">DFH08DRAFT_1027021</name>
</gene>
<keyword evidence="5" id="KW-0472">Membrane</keyword>
<evidence type="ECO:0000256" key="4">
    <source>
        <dbReference type="ARBA" id="ARBA00022989"/>
    </source>
</evidence>
<evidence type="ECO:0000256" key="2">
    <source>
        <dbReference type="ARBA" id="ARBA00022448"/>
    </source>
</evidence>
<organism evidence="6 7">
    <name type="scientific">Mycena albidolilacea</name>
    <dbReference type="NCBI Taxonomy" id="1033008"/>
    <lineage>
        <taxon>Eukaryota</taxon>
        <taxon>Fungi</taxon>
        <taxon>Dikarya</taxon>
        <taxon>Basidiomycota</taxon>
        <taxon>Agaricomycotina</taxon>
        <taxon>Agaricomycetes</taxon>
        <taxon>Agaricomycetidae</taxon>
        <taxon>Agaricales</taxon>
        <taxon>Marasmiineae</taxon>
        <taxon>Mycenaceae</taxon>
        <taxon>Mycena</taxon>
    </lineage>
</organism>
<keyword evidence="2" id="KW-0813">Transport</keyword>
<keyword evidence="7" id="KW-1185">Reference proteome</keyword>
<sequence length="253" mass="27656">MSPLTLKLKWPQGHQSISGGEKCHVLIACELVTSSSILFFNESTSGLDSYNTFNVVERLISLVRDYNWTVIFTIHQPHSNIVALFDQLVLLAAGKLVYLGEFTNHAPVGFNIAGFLINLTVHAGMDKWSNSTNDSPMLEPLLLSDKVTNLGDEERGLWHHQTPAVPLATRSQVSSSISENEEMELCTGSASAYIKHKTSQLPEAVSLNLGKCQNTTPLVPKLTALVEAYAASLVAQQIREEGKTLQHLVCGVT</sequence>
<dbReference type="SUPFAM" id="SSF52540">
    <property type="entry name" value="P-loop containing nucleoside triphosphate hydrolases"/>
    <property type="match status" value="1"/>
</dbReference>
<dbReference type="Proteomes" id="UP001218218">
    <property type="component" value="Unassembled WGS sequence"/>
</dbReference>
<keyword evidence="3" id="KW-0812">Transmembrane</keyword>
<evidence type="ECO:0008006" key="8">
    <source>
        <dbReference type="Google" id="ProtNLM"/>
    </source>
</evidence>
<proteinExistence type="predicted"/>
<evidence type="ECO:0000256" key="3">
    <source>
        <dbReference type="ARBA" id="ARBA00022692"/>
    </source>
</evidence>
<dbReference type="EMBL" id="JARIHO010000042">
    <property type="protein sequence ID" value="KAJ7326215.1"/>
    <property type="molecule type" value="Genomic_DNA"/>
</dbReference>